<accession>A0A2M7RP85</accession>
<feature type="domain" description="RmlD-like substrate binding" evidence="3">
    <location>
        <begin position="82"/>
        <end position="243"/>
    </location>
</feature>
<dbReference type="PANTHER" id="PTHR10491:SF4">
    <property type="entry name" value="METHIONINE ADENOSYLTRANSFERASE 2 SUBUNIT BETA"/>
    <property type="match status" value="1"/>
</dbReference>
<evidence type="ECO:0000256" key="1">
    <source>
        <dbReference type="ARBA" id="ARBA00010944"/>
    </source>
</evidence>
<dbReference type="EMBL" id="PFMI01000027">
    <property type="protein sequence ID" value="PIZ00991.1"/>
    <property type="molecule type" value="Genomic_DNA"/>
</dbReference>
<dbReference type="PANTHER" id="PTHR10491">
    <property type="entry name" value="DTDP-4-DEHYDRORHAMNOSE REDUCTASE"/>
    <property type="match status" value="1"/>
</dbReference>
<dbReference type="Pfam" id="PF04321">
    <property type="entry name" value="RmlD_sub_bind"/>
    <property type="match status" value="1"/>
</dbReference>
<comment type="function">
    <text evidence="2">Catalyzes the reduction of dTDP-6-deoxy-L-lyxo-4-hexulose to yield dTDP-L-rhamnose.</text>
</comment>
<dbReference type="EC" id="1.1.1.133" evidence="2"/>
<dbReference type="SUPFAM" id="SSF51735">
    <property type="entry name" value="NAD(P)-binding Rossmann-fold domains"/>
    <property type="match status" value="1"/>
</dbReference>
<dbReference type="Proteomes" id="UP000229371">
    <property type="component" value="Unassembled WGS sequence"/>
</dbReference>
<dbReference type="GO" id="GO:0019305">
    <property type="term" value="P:dTDP-rhamnose biosynthetic process"/>
    <property type="evidence" value="ECO:0007669"/>
    <property type="project" value="UniProtKB-UniPathway"/>
</dbReference>
<name>A0A2M7RP85_9BACT</name>
<dbReference type="InterPro" id="IPR005913">
    <property type="entry name" value="dTDP_dehydrorham_reduct"/>
</dbReference>
<evidence type="ECO:0000313" key="5">
    <source>
        <dbReference type="Proteomes" id="UP000229371"/>
    </source>
</evidence>
<dbReference type="Gene3D" id="3.40.50.720">
    <property type="entry name" value="NAD(P)-binding Rossmann-like Domain"/>
    <property type="match status" value="1"/>
</dbReference>
<keyword evidence="2" id="KW-0560">Oxidoreductase</keyword>
<comment type="caution">
    <text evidence="4">The sequence shown here is derived from an EMBL/GenBank/DDBJ whole genome shotgun (WGS) entry which is preliminary data.</text>
</comment>
<dbReference type="InterPro" id="IPR029903">
    <property type="entry name" value="RmlD-like-bd"/>
</dbReference>
<proteinExistence type="inferred from homology"/>
<protein>
    <recommendedName>
        <fullName evidence="2">dTDP-4-dehydrorhamnose reductase</fullName>
        <ecNumber evidence="2">1.1.1.133</ecNumber>
    </recommendedName>
</protein>
<dbReference type="GO" id="GO:0008831">
    <property type="term" value="F:dTDP-4-dehydrorhamnose reductase activity"/>
    <property type="evidence" value="ECO:0007669"/>
    <property type="project" value="UniProtKB-EC"/>
</dbReference>
<sequence length="270" mass="31300">MRKKRILILGSTGMLGSMLTKYFCKLEKYEIYLSSRLKSFSYKNEIKFDPLISDIYSLPFMDYYINAIGIIKPHMLSSLEDSIYINSIFPRKLANYCESINTNLLQITTDCCFSGREGNYNEDSLHDALDEYGKSKSLGEPKNCMVLRTSIIGPELHKNVSLISWVLQQNNKTINGFINHFWNGITTLQYAKICEEIIDKNLYTKDLFHIFSPNIVSKYELVRLISEKYKINATINPAEAHERIDRTLSSKKTFCNDLKIPEIKRQVEEL</sequence>
<evidence type="ECO:0000259" key="3">
    <source>
        <dbReference type="Pfam" id="PF04321"/>
    </source>
</evidence>
<comment type="similarity">
    <text evidence="1 2">Belongs to the dTDP-4-dehydrorhamnose reductase family.</text>
</comment>
<evidence type="ECO:0000256" key="2">
    <source>
        <dbReference type="RuleBase" id="RU364082"/>
    </source>
</evidence>
<gene>
    <name evidence="4" type="ORF">COY61_01005</name>
</gene>
<organism evidence="4 5">
    <name type="scientific">bacterium (Candidatus Gribaldobacteria) CG_4_10_14_0_8_um_filter_33_9</name>
    <dbReference type="NCBI Taxonomy" id="2014266"/>
    <lineage>
        <taxon>Bacteria</taxon>
        <taxon>Candidatus Gribaldobacteria</taxon>
    </lineage>
</organism>
<dbReference type="InterPro" id="IPR036291">
    <property type="entry name" value="NAD(P)-bd_dom_sf"/>
</dbReference>
<reference evidence="5" key="1">
    <citation type="submission" date="2017-09" db="EMBL/GenBank/DDBJ databases">
        <title>Depth-based differentiation of microbial function through sediment-hosted aquifers and enrichment of novel symbionts in the deep terrestrial subsurface.</title>
        <authorList>
            <person name="Probst A.J."/>
            <person name="Ladd B."/>
            <person name="Jarett J.K."/>
            <person name="Geller-Mcgrath D.E."/>
            <person name="Sieber C.M.K."/>
            <person name="Emerson J.B."/>
            <person name="Anantharaman K."/>
            <person name="Thomas B.C."/>
            <person name="Malmstrom R."/>
            <person name="Stieglmeier M."/>
            <person name="Klingl A."/>
            <person name="Woyke T."/>
            <person name="Ryan C.M."/>
            <person name="Banfield J.F."/>
        </authorList>
    </citation>
    <scope>NUCLEOTIDE SEQUENCE [LARGE SCALE GENOMIC DNA]</scope>
</reference>
<dbReference type="AlphaFoldDB" id="A0A2M7RP85"/>
<keyword evidence="2" id="KW-0521">NADP</keyword>
<comment type="pathway">
    <text evidence="2">Carbohydrate biosynthesis; dTDP-L-rhamnose biosynthesis.</text>
</comment>
<evidence type="ECO:0000313" key="4">
    <source>
        <dbReference type="EMBL" id="PIZ00991.1"/>
    </source>
</evidence>
<dbReference type="GO" id="GO:0005829">
    <property type="term" value="C:cytosol"/>
    <property type="evidence" value="ECO:0007669"/>
    <property type="project" value="TreeGrafter"/>
</dbReference>
<dbReference type="UniPathway" id="UPA00124"/>